<dbReference type="Proteomes" id="UP000240542">
    <property type="component" value="Unassembled WGS sequence"/>
</dbReference>
<feature type="region of interest" description="Disordered" evidence="1">
    <location>
        <begin position="200"/>
        <end position="245"/>
    </location>
</feature>
<evidence type="ECO:0000313" key="2">
    <source>
        <dbReference type="EMBL" id="PSK96223.1"/>
    </source>
</evidence>
<evidence type="ECO:0000313" key="3">
    <source>
        <dbReference type="Proteomes" id="UP000240542"/>
    </source>
</evidence>
<gene>
    <name evidence="2" type="ORF">CLV63_112105</name>
</gene>
<keyword evidence="3" id="KW-1185">Reference proteome</keyword>
<name>A0A2P8DG90_9ACTN</name>
<dbReference type="EMBL" id="PYGA01000012">
    <property type="protein sequence ID" value="PSK96223.1"/>
    <property type="molecule type" value="Genomic_DNA"/>
</dbReference>
<sequence>MYCHRHWLHAARRHLARLQAPSTNRNAAFAAGDAEWDAEHLSHTPEDFAAPRCRCVRLRAVRARRGPPTPPEPAALGEETFTNAQHAPSLRTRDLLTHRHAALRAPSSPCPSPPLRRLPAPPAPWNSAAPGPCGRALAPGNTPESRWSVPHRLHVIQTHLCRDSEGRIRAPYTGSDADPTLGPRALIHALPAAGLGDRAERSRLPGFDQDPGGLLGPAPDRHTSISACRPPVPRHAAEPDEPRFT</sequence>
<accession>A0A2P8DG90</accession>
<evidence type="ECO:0000256" key="1">
    <source>
        <dbReference type="SAM" id="MobiDB-lite"/>
    </source>
</evidence>
<comment type="caution">
    <text evidence="2">The sequence shown here is derived from an EMBL/GenBank/DDBJ whole genome shotgun (WGS) entry which is preliminary data.</text>
</comment>
<organism evidence="2 3">
    <name type="scientific">Murinocardiopsis flavida</name>
    <dbReference type="NCBI Taxonomy" id="645275"/>
    <lineage>
        <taxon>Bacteria</taxon>
        <taxon>Bacillati</taxon>
        <taxon>Actinomycetota</taxon>
        <taxon>Actinomycetes</taxon>
        <taxon>Streptosporangiales</taxon>
        <taxon>Nocardiopsidaceae</taxon>
        <taxon>Murinocardiopsis</taxon>
    </lineage>
</organism>
<dbReference type="AlphaFoldDB" id="A0A2P8DG90"/>
<feature type="compositionally biased region" description="Basic and acidic residues" evidence="1">
    <location>
        <begin position="235"/>
        <end position="245"/>
    </location>
</feature>
<reference evidence="2 3" key="1">
    <citation type="submission" date="2018-03" db="EMBL/GenBank/DDBJ databases">
        <title>Genomic Encyclopedia of Archaeal and Bacterial Type Strains, Phase II (KMG-II): from individual species to whole genera.</title>
        <authorList>
            <person name="Goeker M."/>
        </authorList>
    </citation>
    <scope>NUCLEOTIDE SEQUENCE [LARGE SCALE GENOMIC DNA]</scope>
    <source>
        <strain evidence="2 3">DSM 45312</strain>
    </source>
</reference>
<protein>
    <submittedName>
        <fullName evidence="2">Uncharacterized protein</fullName>
    </submittedName>
</protein>
<proteinExistence type="predicted"/>